<dbReference type="Proteomes" id="UP000006790">
    <property type="component" value="Chromosome 3"/>
</dbReference>
<dbReference type="FunCoup" id="G8JS34">
    <property type="interactions" value="277"/>
</dbReference>
<dbReference type="GO" id="GO:0051537">
    <property type="term" value="F:2 iron, 2 sulfur cluster binding"/>
    <property type="evidence" value="ECO:0007669"/>
    <property type="project" value="TreeGrafter"/>
</dbReference>
<dbReference type="SUPFAM" id="SSF89360">
    <property type="entry name" value="HesB-like domain"/>
    <property type="match status" value="1"/>
</dbReference>
<dbReference type="RefSeq" id="XP_003645770.1">
    <property type="nucleotide sequence ID" value="XM_003645722.1"/>
</dbReference>
<organism evidence="3 4">
    <name type="scientific">Eremothecium cymbalariae (strain CBS 270.75 / DBVPG 7215 / KCTC 17166 / NRRL Y-17582)</name>
    <name type="common">Yeast</name>
    <dbReference type="NCBI Taxonomy" id="931890"/>
    <lineage>
        <taxon>Eukaryota</taxon>
        <taxon>Fungi</taxon>
        <taxon>Dikarya</taxon>
        <taxon>Ascomycota</taxon>
        <taxon>Saccharomycotina</taxon>
        <taxon>Saccharomycetes</taxon>
        <taxon>Saccharomycetales</taxon>
        <taxon>Saccharomycetaceae</taxon>
        <taxon>Eremothecium</taxon>
    </lineage>
</organism>
<protein>
    <recommendedName>
        <fullName evidence="2">Core domain-containing protein</fullName>
    </recommendedName>
</protein>
<sequence>MIRYLGLKCMSQRFTATAFTPTPIHPLVFSRVKIRCHSTGENVPLKANKQEPLITPSVLNRSPGLDISITESASRRLGQIYKDSKEVLRVSVESGGCHGFQYNLKLEKKDDTVSHTKRSDKDNCVDEFDEFESPKDVVYVLPHNGGEVVIDQESLKILNNTTLTYSTELIGSTFKIVGGNMASSCGCGSSFTVDT</sequence>
<evidence type="ECO:0000313" key="4">
    <source>
        <dbReference type="Proteomes" id="UP000006790"/>
    </source>
</evidence>
<comment type="similarity">
    <text evidence="1">Belongs to the HesB/IscA family.</text>
</comment>
<evidence type="ECO:0000259" key="2">
    <source>
        <dbReference type="Pfam" id="PF01521"/>
    </source>
</evidence>
<evidence type="ECO:0000313" key="3">
    <source>
        <dbReference type="EMBL" id="AET38953.1"/>
    </source>
</evidence>
<dbReference type="GeneID" id="11471080"/>
<dbReference type="GO" id="GO:0005506">
    <property type="term" value="F:iron ion binding"/>
    <property type="evidence" value="ECO:0007669"/>
    <property type="project" value="EnsemblFungi"/>
</dbReference>
<dbReference type="EMBL" id="CP002499">
    <property type="protein sequence ID" value="AET38953.1"/>
    <property type="molecule type" value="Genomic_DNA"/>
</dbReference>
<gene>
    <name evidence="3" type="ordered locus">Ecym_3470</name>
</gene>
<dbReference type="GO" id="GO:0005758">
    <property type="term" value="C:mitochondrial intermembrane space"/>
    <property type="evidence" value="ECO:0007669"/>
    <property type="project" value="EnsemblFungi"/>
</dbReference>
<dbReference type="Gene3D" id="2.60.300.12">
    <property type="entry name" value="HesB-like domain"/>
    <property type="match status" value="1"/>
</dbReference>
<dbReference type="InParanoid" id="G8JS34"/>
<dbReference type="PANTHER" id="PTHR43011:SF1">
    <property type="entry name" value="IRON-SULFUR CLUSTER ASSEMBLY 2 HOMOLOG, MITOCHONDRIAL"/>
    <property type="match status" value="1"/>
</dbReference>
<dbReference type="InterPro" id="IPR000361">
    <property type="entry name" value="ATAP_core_dom"/>
</dbReference>
<dbReference type="GO" id="GO:0009102">
    <property type="term" value="P:biotin biosynthetic process"/>
    <property type="evidence" value="ECO:0007669"/>
    <property type="project" value="EnsemblFungi"/>
</dbReference>
<dbReference type="GO" id="GO:0051539">
    <property type="term" value="F:4 iron, 4 sulfur cluster binding"/>
    <property type="evidence" value="ECO:0007669"/>
    <property type="project" value="TreeGrafter"/>
</dbReference>
<dbReference type="AlphaFoldDB" id="G8JS34"/>
<dbReference type="HOGENOM" id="CLU_069054_1_2_1"/>
<accession>G8JS34</accession>
<dbReference type="Pfam" id="PF01521">
    <property type="entry name" value="Fe-S_biosyn"/>
    <property type="match status" value="1"/>
</dbReference>
<dbReference type="eggNOG" id="KOG1119">
    <property type="taxonomic scope" value="Eukaryota"/>
</dbReference>
<dbReference type="STRING" id="931890.G8JS34"/>
<name>G8JS34_ERECY</name>
<evidence type="ECO:0000256" key="1">
    <source>
        <dbReference type="ARBA" id="ARBA00006718"/>
    </source>
</evidence>
<dbReference type="OrthoDB" id="1938621at2759"/>
<dbReference type="PANTHER" id="PTHR43011">
    <property type="entry name" value="IRON-SULFUR CLUSTER ASSEMBLY 2 HOMOLOG, MITOCHONDRIAL"/>
    <property type="match status" value="1"/>
</dbReference>
<dbReference type="InterPro" id="IPR035903">
    <property type="entry name" value="HesB-like_dom_sf"/>
</dbReference>
<keyword evidence="4" id="KW-1185">Reference proteome</keyword>
<dbReference type="KEGG" id="erc:Ecym_3470"/>
<dbReference type="OMA" id="DPLMHEQ"/>
<reference evidence="4" key="1">
    <citation type="journal article" date="2012" name="G3 (Bethesda)">
        <title>Pichia sorbitophila, an interspecies yeast hybrid reveals early steps of genome resolution following polyploidization.</title>
        <authorList>
            <person name="Leh Louis V."/>
            <person name="Despons L."/>
            <person name="Friedrich A."/>
            <person name="Martin T."/>
            <person name="Durrens P."/>
            <person name="Casaregola S."/>
            <person name="Neuveglise C."/>
            <person name="Fairhead C."/>
            <person name="Marck C."/>
            <person name="Cruz J.A."/>
            <person name="Straub M.L."/>
            <person name="Kugler V."/>
            <person name="Sacerdot C."/>
            <person name="Uzunov Z."/>
            <person name="Thierry A."/>
            <person name="Weiss S."/>
            <person name="Bleykasten C."/>
            <person name="De Montigny J."/>
            <person name="Jacques N."/>
            <person name="Jung P."/>
            <person name="Lemaire M."/>
            <person name="Mallet S."/>
            <person name="Morel G."/>
            <person name="Richard G.F."/>
            <person name="Sarkar A."/>
            <person name="Savel G."/>
            <person name="Schacherer J."/>
            <person name="Seret M.L."/>
            <person name="Talla E."/>
            <person name="Samson G."/>
            <person name="Jubin C."/>
            <person name="Poulain J."/>
            <person name="Vacherie B."/>
            <person name="Barbe V."/>
            <person name="Pelletier E."/>
            <person name="Sherman D.J."/>
            <person name="Westhof E."/>
            <person name="Weissenbach J."/>
            <person name="Baret P.V."/>
            <person name="Wincker P."/>
            <person name="Gaillardin C."/>
            <person name="Dujon B."/>
            <person name="Souciet J.L."/>
        </authorList>
    </citation>
    <scope>NUCLEOTIDE SEQUENCE [LARGE SCALE GENOMIC DNA]</scope>
    <source>
        <strain evidence="4">CBS 270.75 / DBVPG 7215 / KCTC 17166 / NRRL Y-17582</strain>
    </source>
</reference>
<dbReference type="GO" id="GO:0044572">
    <property type="term" value="P:[4Fe-4S] cluster assembly"/>
    <property type="evidence" value="ECO:0007669"/>
    <property type="project" value="EnsemblFungi"/>
</dbReference>
<feature type="domain" description="Core" evidence="2">
    <location>
        <begin position="66"/>
        <end position="188"/>
    </location>
</feature>
<dbReference type="GO" id="GO:0005759">
    <property type="term" value="C:mitochondrial matrix"/>
    <property type="evidence" value="ECO:0007669"/>
    <property type="project" value="EnsemblFungi"/>
</dbReference>
<proteinExistence type="inferred from homology"/>